<evidence type="ECO:0000313" key="3">
    <source>
        <dbReference type="Proteomes" id="UP000683511"/>
    </source>
</evidence>
<keyword evidence="3" id="KW-1185">Reference proteome</keyword>
<feature type="region of interest" description="Disordered" evidence="1">
    <location>
        <begin position="1"/>
        <end position="29"/>
    </location>
</feature>
<dbReference type="RefSeq" id="WP_190604043.1">
    <property type="nucleotide sequence ID" value="NZ_CP021056.1"/>
</dbReference>
<evidence type="ECO:0000313" key="2">
    <source>
        <dbReference type="EMBL" id="QXE25440.1"/>
    </source>
</evidence>
<dbReference type="KEGG" id="rsin:B6N60_04155"/>
<name>A0A975Y6M5_9NOST</name>
<organism evidence="2 3">
    <name type="scientific">Richelia sinica FACHB-800</name>
    <dbReference type="NCBI Taxonomy" id="1357546"/>
    <lineage>
        <taxon>Bacteria</taxon>
        <taxon>Bacillati</taxon>
        <taxon>Cyanobacteriota</taxon>
        <taxon>Cyanophyceae</taxon>
        <taxon>Nostocales</taxon>
        <taxon>Nostocaceae</taxon>
        <taxon>Richelia</taxon>
    </lineage>
</organism>
<proteinExistence type="predicted"/>
<reference evidence="2" key="1">
    <citation type="submission" date="2017-04" db="EMBL/GenBank/DDBJ databases">
        <title>Genome deletions in a multicellular cyanobacterial endosymbiont for morphological adaptation in marine diatoms.</title>
        <authorList>
            <person name="Wang Y."/>
            <person name="Gao H."/>
            <person name="Li R."/>
            <person name="Xu X."/>
        </authorList>
    </citation>
    <scope>NUCLEOTIDE SEQUENCE</scope>
    <source>
        <strain evidence="2">FACHB 800</strain>
    </source>
</reference>
<evidence type="ECO:0000256" key="1">
    <source>
        <dbReference type="SAM" id="MobiDB-lite"/>
    </source>
</evidence>
<feature type="compositionally biased region" description="Polar residues" evidence="1">
    <location>
        <begin position="1"/>
        <end position="10"/>
    </location>
</feature>
<dbReference type="AlphaFoldDB" id="A0A975Y6M5"/>
<accession>A0A975Y6M5</accession>
<protein>
    <submittedName>
        <fullName evidence="2">Uncharacterized protein</fullName>
    </submittedName>
</protein>
<dbReference type="EMBL" id="CP021056">
    <property type="protein sequence ID" value="QXE25440.1"/>
    <property type="molecule type" value="Genomic_DNA"/>
</dbReference>
<sequence length="102" mass="11725">MFNQKKNPNSDLFHDLSESEQETAGGGFFNSPLTMRYVFLQDTNIYTRGRSLVNISDGNFVGAALNESEYQFNQTTFVMAEFFGGRNRRQNRGSNFLSRIMF</sequence>
<dbReference type="Proteomes" id="UP000683511">
    <property type="component" value="Chromosome"/>
</dbReference>
<gene>
    <name evidence="2" type="ORF">B6N60_04155</name>
</gene>